<reference evidence="1 2" key="1">
    <citation type="submission" date="2018-01" db="EMBL/GenBank/DDBJ databases">
        <title>Genome sequence of the PGP bacterium Paenibacillus illinoisensis E3.</title>
        <authorList>
            <person name="Rolli E."/>
            <person name="Marasco R."/>
            <person name="Bessem C."/>
            <person name="Michoud G."/>
            <person name="Gaiarsa S."/>
            <person name="Borin S."/>
            <person name="Daffonchio D."/>
        </authorList>
    </citation>
    <scope>NUCLEOTIDE SEQUENCE [LARGE SCALE GENOMIC DNA]</scope>
    <source>
        <strain evidence="1 2">E3</strain>
    </source>
</reference>
<dbReference type="OrthoDB" id="3078190at2"/>
<dbReference type="AlphaFoldDB" id="A0A2W0CBP2"/>
<sequence>MRLKGTKLKGSVTLKERNVALEKLELGINNDINELISISKNCSATELYYLIYLIKMSRILKMNSDTYPNVGPAYMNLLSSSWEEALKYSVQLVYKYGNKPSNGFNHAIATFMHKKAALLNSKFDSRSLIKLFDVDVSEDQQYLDLDTSLLYKDDDVKSFFDYFLRIELDNNLHKGNLHRLKDLILLFKKEFTPASKLFIHEFGVTIDVYIHFYEYVCNILIKRLTEFETKAPKLPNGQISSMQEETIYMFISHIMIDEKDIIKKMGQKVRPLIQRLILDPTEIIDDQLHFHQLARKPILRAVTGELIISPDLFLDSLITNTHYSLLQGSKTISDEYQAITANIFLTQIQVITRKFGYTRVHTNLELYEGKSQIGDLDLVLKDKSGHTLIIEAKRHALPMQVYFKDVEATHKRLNELKKKWESKVKRRMDHLKEKHIAYGIKEPYTYLIVSLNPEILSHYSDILCLTLNEFESYLSIEDKKDISFKEIVGITYNNKDWHLSQAELKQLRVDGMTIIT</sequence>
<accession>A0A2W0CBP2</accession>
<evidence type="ECO:0000313" key="2">
    <source>
        <dbReference type="Proteomes" id="UP000247459"/>
    </source>
</evidence>
<comment type="caution">
    <text evidence="1">The sequence shown here is derived from an EMBL/GenBank/DDBJ whole genome shotgun (WGS) entry which is preliminary data.</text>
</comment>
<proteinExistence type="predicted"/>
<dbReference type="Proteomes" id="UP000247459">
    <property type="component" value="Unassembled WGS sequence"/>
</dbReference>
<dbReference type="EMBL" id="PRLG01000021">
    <property type="protein sequence ID" value="PYY27522.1"/>
    <property type="molecule type" value="Genomic_DNA"/>
</dbReference>
<dbReference type="RefSeq" id="WP_146239842.1">
    <property type="nucleotide sequence ID" value="NZ_PRLG01000021.1"/>
</dbReference>
<gene>
    <name evidence="1" type="ORF">PIL02S_04115</name>
</gene>
<organism evidence="1 2">
    <name type="scientific">Paenibacillus illinoisensis</name>
    <dbReference type="NCBI Taxonomy" id="59845"/>
    <lineage>
        <taxon>Bacteria</taxon>
        <taxon>Bacillati</taxon>
        <taxon>Bacillota</taxon>
        <taxon>Bacilli</taxon>
        <taxon>Bacillales</taxon>
        <taxon>Paenibacillaceae</taxon>
        <taxon>Paenibacillus</taxon>
    </lineage>
</organism>
<protein>
    <submittedName>
        <fullName evidence="1">Uncharacterized protein</fullName>
    </submittedName>
</protein>
<evidence type="ECO:0000313" key="1">
    <source>
        <dbReference type="EMBL" id="PYY27522.1"/>
    </source>
</evidence>
<name>A0A2W0CBP2_9BACL</name>